<protein>
    <recommendedName>
        <fullName evidence="3 9">DNA repair protein RecN</fullName>
    </recommendedName>
    <alternativeName>
        <fullName evidence="8 9">Recombination protein N</fullName>
    </alternativeName>
</protein>
<evidence type="ECO:0000313" key="13">
    <source>
        <dbReference type="Proteomes" id="UP000617951"/>
    </source>
</evidence>
<evidence type="ECO:0000256" key="10">
    <source>
        <dbReference type="SAM" id="Coils"/>
    </source>
</evidence>
<comment type="similarity">
    <text evidence="2 9">Belongs to the RecN family.</text>
</comment>
<dbReference type="FunFam" id="3.40.50.300:FF:000356">
    <property type="entry name" value="DNA repair protein RecN"/>
    <property type="match status" value="1"/>
</dbReference>
<dbReference type="Pfam" id="PF02463">
    <property type="entry name" value="SMC_N"/>
    <property type="match status" value="1"/>
</dbReference>
<keyword evidence="6" id="KW-0067">ATP-binding</keyword>
<dbReference type="FunFam" id="3.40.50.300:FF:000319">
    <property type="entry name" value="DNA repair protein RecN"/>
    <property type="match status" value="1"/>
</dbReference>
<evidence type="ECO:0000256" key="3">
    <source>
        <dbReference type="ARBA" id="ARBA00021315"/>
    </source>
</evidence>
<dbReference type="PANTHER" id="PTHR11059">
    <property type="entry name" value="DNA REPAIR PROTEIN RECN"/>
    <property type="match status" value="1"/>
</dbReference>
<dbReference type="GO" id="GO:0009432">
    <property type="term" value="P:SOS response"/>
    <property type="evidence" value="ECO:0007669"/>
    <property type="project" value="TreeGrafter"/>
</dbReference>
<comment type="caution">
    <text evidence="12">The sequence shown here is derived from an EMBL/GenBank/DDBJ whole genome shotgun (WGS) entry which is preliminary data.</text>
</comment>
<proteinExistence type="inferred from homology"/>
<sequence>MIQELTIQNIALISELSLSFEKGFNVLTGETGAGKSILVDSMNLILGSRGDRELIQHGKEKAYVEAQISDYEKKDVLAELDSYGIEAGESLILSRELSVSGKNVCRINGRLVSLNVLREIAGRLIHLYGQNQQQDLFAEKYHLRILDQYGGESITAAKETLGNVFRDYSAVRKRLDSLQQNTAEKERRLDMLRFQIDEISKADLKIGEEEGLEQEKRRMLNSEKIASALELSKELLNGNESILEKLKETIHAMEGIGDMDERYAKVLQSVNDAYYSLEDSFYEISDCAESVAFEPARLEEIEDRLALIAGLRRKYGSSVEEILSFQDAAQEELEELEGSDSRIAGLEKQACDLRAAVVRAAGSLTDLRKKTAKILEKAIVEQLRELGMKYAQFSIRFEEKEIAAEGADMVEFYITVNQGEPLKPLAKVASGGEASRIMLAIKNITAMREDISTMIFDEVDTGISGNMAQVVAQKIGRIAKERQVICVTHLAQIAAMADIHYYIEKQVSGGHTKTVVQRIEGENIPREIARLAGGIESELSLAHAKELLLKAKEYKRDF</sequence>
<keyword evidence="10" id="KW-0175">Coiled coil</keyword>
<dbReference type="SUPFAM" id="SSF52540">
    <property type="entry name" value="P-loop containing nucleoside triphosphate hydrolases"/>
    <property type="match status" value="2"/>
</dbReference>
<evidence type="ECO:0000256" key="6">
    <source>
        <dbReference type="ARBA" id="ARBA00022840"/>
    </source>
</evidence>
<evidence type="ECO:0000256" key="4">
    <source>
        <dbReference type="ARBA" id="ARBA00022741"/>
    </source>
</evidence>
<dbReference type="CDD" id="cd03241">
    <property type="entry name" value="ABC_RecN"/>
    <property type="match status" value="2"/>
</dbReference>
<gene>
    <name evidence="12" type="primary">recN</name>
    <name evidence="12" type="ORF">H8693_01460</name>
</gene>
<evidence type="ECO:0000313" key="12">
    <source>
        <dbReference type="EMBL" id="MBC8537595.1"/>
    </source>
</evidence>
<feature type="domain" description="RecF/RecN/SMC N-terminal" evidence="11">
    <location>
        <begin position="2"/>
        <end position="506"/>
    </location>
</feature>
<dbReference type="Proteomes" id="UP000617951">
    <property type="component" value="Unassembled WGS sequence"/>
</dbReference>
<dbReference type="GO" id="GO:0006281">
    <property type="term" value="P:DNA repair"/>
    <property type="evidence" value="ECO:0007669"/>
    <property type="project" value="UniProtKB-KW"/>
</dbReference>
<dbReference type="NCBIfam" id="TIGR00634">
    <property type="entry name" value="recN"/>
    <property type="match status" value="1"/>
</dbReference>
<dbReference type="Gene3D" id="3.40.50.300">
    <property type="entry name" value="P-loop containing nucleotide triphosphate hydrolases"/>
    <property type="match status" value="2"/>
</dbReference>
<keyword evidence="7 9" id="KW-0234">DNA repair</keyword>
<name>A0A926DER9_9FIRM</name>
<comment type="function">
    <text evidence="1 9">May be involved in recombinational repair of damaged DNA.</text>
</comment>
<dbReference type="GO" id="GO:0005524">
    <property type="term" value="F:ATP binding"/>
    <property type="evidence" value="ECO:0007669"/>
    <property type="project" value="UniProtKB-KW"/>
</dbReference>
<evidence type="ECO:0000256" key="8">
    <source>
        <dbReference type="ARBA" id="ARBA00033408"/>
    </source>
</evidence>
<evidence type="ECO:0000256" key="5">
    <source>
        <dbReference type="ARBA" id="ARBA00022763"/>
    </source>
</evidence>
<keyword evidence="13" id="KW-1185">Reference proteome</keyword>
<dbReference type="PIRSF" id="PIRSF003128">
    <property type="entry name" value="RecN"/>
    <property type="match status" value="1"/>
</dbReference>
<dbReference type="GO" id="GO:0043590">
    <property type="term" value="C:bacterial nucleoid"/>
    <property type="evidence" value="ECO:0007669"/>
    <property type="project" value="TreeGrafter"/>
</dbReference>
<evidence type="ECO:0000256" key="9">
    <source>
        <dbReference type="PIRNR" id="PIRNR003128"/>
    </source>
</evidence>
<accession>A0A926DER9</accession>
<dbReference type="InterPro" id="IPR004604">
    <property type="entry name" value="DNA_recomb/repair_RecN"/>
</dbReference>
<evidence type="ECO:0000259" key="11">
    <source>
        <dbReference type="Pfam" id="PF02463"/>
    </source>
</evidence>
<keyword evidence="4" id="KW-0547">Nucleotide-binding</keyword>
<organism evidence="12 13">
    <name type="scientific">Guopingia tenuis</name>
    <dbReference type="NCBI Taxonomy" id="2763656"/>
    <lineage>
        <taxon>Bacteria</taxon>
        <taxon>Bacillati</taxon>
        <taxon>Bacillota</taxon>
        <taxon>Clostridia</taxon>
        <taxon>Christensenellales</taxon>
        <taxon>Christensenellaceae</taxon>
        <taxon>Guopingia</taxon>
    </lineage>
</organism>
<dbReference type="RefSeq" id="WP_249279493.1">
    <property type="nucleotide sequence ID" value="NZ_JACRSS010000001.1"/>
</dbReference>
<dbReference type="InterPro" id="IPR003395">
    <property type="entry name" value="RecF/RecN/SMC_N"/>
</dbReference>
<evidence type="ECO:0000256" key="2">
    <source>
        <dbReference type="ARBA" id="ARBA00009441"/>
    </source>
</evidence>
<evidence type="ECO:0000256" key="7">
    <source>
        <dbReference type="ARBA" id="ARBA00023204"/>
    </source>
</evidence>
<evidence type="ECO:0000256" key="1">
    <source>
        <dbReference type="ARBA" id="ARBA00003618"/>
    </source>
</evidence>
<dbReference type="AlphaFoldDB" id="A0A926DER9"/>
<dbReference type="GO" id="GO:0006310">
    <property type="term" value="P:DNA recombination"/>
    <property type="evidence" value="ECO:0007669"/>
    <property type="project" value="InterPro"/>
</dbReference>
<reference evidence="12" key="1">
    <citation type="submission" date="2020-08" db="EMBL/GenBank/DDBJ databases">
        <title>Genome public.</title>
        <authorList>
            <person name="Liu C."/>
            <person name="Sun Q."/>
        </authorList>
    </citation>
    <scope>NUCLEOTIDE SEQUENCE</scope>
    <source>
        <strain evidence="12">NSJ-63</strain>
    </source>
</reference>
<keyword evidence="5 9" id="KW-0227">DNA damage</keyword>
<dbReference type="PANTHER" id="PTHR11059:SF0">
    <property type="entry name" value="DNA REPAIR PROTEIN RECN"/>
    <property type="match status" value="1"/>
</dbReference>
<dbReference type="InterPro" id="IPR027417">
    <property type="entry name" value="P-loop_NTPase"/>
</dbReference>
<dbReference type="EMBL" id="JACRSS010000001">
    <property type="protein sequence ID" value="MBC8537595.1"/>
    <property type="molecule type" value="Genomic_DNA"/>
</dbReference>
<feature type="coiled-coil region" evidence="10">
    <location>
        <begin position="168"/>
        <end position="195"/>
    </location>
</feature>